<feature type="domain" description="Transcription regulator PadR N-terminal" evidence="2">
    <location>
        <begin position="7"/>
        <end position="80"/>
    </location>
</feature>
<dbReference type="PANTHER" id="PTHR33169">
    <property type="entry name" value="PADR-FAMILY TRANSCRIPTIONAL REGULATOR"/>
    <property type="match status" value="1"/>
</dbReference>
<sequence>MLELSALGLLQRHPLHGYRLKQELELFMSSCMSVNYGAIYPLLKRLEERGYIAAIARESGDAGPSRTIYDITPTGRDRWREKMLEHPQDSWVKSRARFAIKFFFFSDLEPEARLELMEHRLVLCRARYKSFAEKPLPEDSYQVVVWNRHLDVLHSEIKWLQKQIAIEVEQQGNRDTRKAKVGRNHSGDRQPS</sequence>
<gene>
    <name evidence="4" type="ORF">J0895_12680</name>
</gene>
<reference evidence="4 5" key="1">
    <citation type="submission" date="2021-03" db="EMBL/GenBank/DDBJ databases">
        <title>Metabolic Capacity of the Antarctic Cyanobacterium Phormidium pseudopriestleyi that Sustains Oxygenic Photosynthesis in the Presence of Hydrogen Sulfide.</title>
        <authorList>
            <person name="Lumian J.E."/>
            <person name="Jungblut A.D."/>
            <person name="Dillon M.L."/>
            <person name="Hawes I."/>
            <person name="Doran P.T."/>
            <person name="Mackey T.J."/>
            <person name="Dick G.J."/>
            <person name="Grettenberger C.L."/>
            <person name="Sumner D.Y."/>
        </authorList>
    </citation>
    <scope>NUCLEOTIDE SEQUENCE [LARGE SCALE GENOMIC DNA]</scope>
    <source>
        <strain evidence="4 5">FRX01</strain>
    </source>
</reference>
<dbReference type="Pfam" id="PF10400">
    <property type="entry name" value="Vir_act_alpha_C"/>
    <property type="match status" value="1"/>
</dbReference>
<dbReference type="InterPro" id="IPR036390">
    <property type="entry name" value="WH_DNA-bd_sf"/>
</dbReference>
<name>A0ABS3FS66_9CYAN</name>
<feature type="domain" description="Transcription regulator PadR C-terminal" evidence="3">
    <location>
        <begin position="95"/>
        <end position="165"/>
    </location>
</feature>
<evidence type="ECO:0000256" key="1">
    <source>
        <dbReference type="SAM" id="MobiDB-lite"/>
    </source>
</evidence>
<accession>A0ABS3FS66</accession>
<dbReference type="Gene3D" id="1.10.10.10">
    <property type="entry name" value="Winged helix-like DNA-binding domain superfamily/Winged helix DNA-binding domain"/>
    <property type="match status" value="1"/>
</dbReference>
<dbReference type="InterPro" id="IPR036388">
    <property type="entry name" value="WH-like_DNA-bd_sf"/>
</dbReference>
<dbReference type="InterPro" id="IPR018309">
    <property type="entry name" value="Tscrpt_reg_PadR_C"/>
</dbReference>
<evidence type="ECO:0000313" key="4">
    <source>
        <dbReference type="EMBL" id="MBO0349954.1"/>
    </source>
</evidence>
<dbReference type="EMBL" id="JAFLQW010000337">
    <property type="protein sequence ID" value="MBO0349954.1"/>
    <property type="molecule type" value="Genomic_DNA"/>
</dbReference>
<comment type="caution">
    <text evidence="4">The sequence shown here is derived from an EMBL/GenBank/DDBJ whole genome shotgun (WGS) entry which is preliminary data.</text>
</comment>
<evidence type="ECO:0000259" key="3">
    <source>
        <dbReference type="Pfam" id="PF10400"/>
    </source>
</evidence>
<dbReference type="SUPFAM" id="SSF46785">
    <property type="entry name" value="Winged helix' DNA-binding domain"/>
    <property type="match status" value="1"/>
</dbReference>
<keyword evidence="5" id="KW-1185">Reference proteome</keyword>
<proteinExistence type="predicted"/>
<feature type="region of interest" description="Disordered" evidence="1">
    <location>
        <begin position="171"/>
        <end position="192"/>
    </location>
</feature>
<organism evidence="4 5">
    <name type="scientific">Phormidium pseudopriestleyi FRX01</name>
    <dbReference type="NCBI Taxonomy" id="1759528"/>
    <lineage>
        <taxon>Bacteria</taxon>
        <taxon>Bacillati</taxon>
        <taxon>Cyanobacteriota</taxon>
        <taxon>Cyanophyceae</taxon>
        <taxon>Oscillatoriophycideae</taxon>
        <taxon>Oscillatoriales</taxon>
        <taxon>Oscillatoriaceae</taxon>
        <taxon>Phormidium</taxon>
    </lineage>
</organism>
<dbReference type="RefSeq" id="WP_207088458.1">
    <property type="nucleotide sequence ID" value="NZ_JAFLQW010000337.1"/>
</dbReference>
<dbReference type="Pfam" id="PF03551">
    <property type="entry name" value="PadR"/>
    <property type="match status" value="1"/>
</dbReference>
<dbReference type="InterPro" id="IPR052509">
    <property type="entry name" value="Metal_resp_DNA-bind_regulator"/>
</dbReference>
<evidence type="ECO:0000259" key="2">
    <source>
        <dbReference type="Pfam" id="PF03551"/>
    </source>
</evidence>
<dbReference type="PANTHER" id="PTHR33169:SF14">
    <property type="entry name" value="TRANSCRIPTIONAL REGULATOR RV3488"/>
    <property type="match status" value="1"/>
</dbReference>
<dbReference type="InterPro" id="IPR005149">
    <property type="entry name" value="Tscrpt_reg_PadR_N"/>
</dbReference>
<protein>
    <submittedName>
        <fullName evidence="4">Helix-turn-helix transcriptional regulator</fullName>
    </submittedName>
</protein>
<evidence type="ECO:0000313" key="5">
    <source>
        <dbReference type="Proteomes" id="UP000664844"/>
    </source>
</evidence>
<dbReference type="Proteomes" id="UP000664844">
    <property type="component" value="Unassembled WGS sequence"/>
</dbReference>